<name>A0ABR1CER0_NECAM</name>
<gene>
    <name evidence="2" type="primary">Necator_chrII.g6917</name>
    <name evidence="2" type="ORF">RB195_019124</name>
</gene>
<feature type="region of interest" description="Disordered" evidence="1">
    <location>
        <begin position="63"/>
        <end position="89"/>
    </location>
</feature>
<reference evidence="2 3" key="1">
    <citation type="submission" date="2023-08" db="EMBL/GenBank/DDBJ databases">
        <title>A Necator americanus chromosomal reference genome.</title>
        <authorList>
            <person name="Ilik V."/>
            <person name="Petrzelkova K.J."/>
            <person name="Pardy F."/>
            <person name="Fuh T."/>
            <person name="Niatou-Singa F.S."/>
            <person name="Gouil Q."/>
            <person name="Baker L."/>
            <person name="Ritchie M.E."/>
            <person name="Jex A.R."/>
            <person name="Gazzola D."/>
            <person name="Li H."/>
            <person name="Toshio Fujiwara R."/>
            <person name="Zhan B."/>
            <person name="Aroian R.V."/>
            <person name="Pafco B."/>
            <person name="Schwarz E.M."/>
        </authorList>
    </citation>
    <scope>NUCLEOTIDE SEQUENCE [LARGE SCALE GENOMIC DNA]</scope>
    <source>
        <strain evidence="2 3">Aroian</strain>
        <tissue evidence="2">Whole animal</tissue>
    </source>
</reference>
<dbReference type="Proteomes" id="UP001303046">
    <property type="component" value="Unassembled WGS sequence"/>
</dbReference>
<dbReference type="EMBL" id="JAVFWL010000002">
    <property type="protein sequence ID" value="KAK6736257.1"/>
    <property type="molecule type" value="Genomic_DNA"/>
</dbReference>
<evidence type="ECO:0000256" key="1">
    <source>
        <dbReference type="SAM" id="MobiDB-lite"/>
    </source>
</evidence>
<comment type="caution">
    <text evidence="2">The sequence shown here is derived from an EMBL/GenBank/DDBJ whole genome shotgun (WGS) entry which is preliminary data.</text>
</comment>
<proteinExistence type="predicted"/>
<keyword evidence="3" id="KW-1185">Reference proteome</keyword>
<evidence type="ECO:0000313" key="2">
    <source>
        <dbReference type="EMBL" id="KAK6736257.1"/>
    </source>
</evidence>
<accession>A0ABR1CER0</accession>
<sequence>MPQLMPASPELSALSVKASSAWIAFKRATNLVLFHRSMQGMIEIFAVAVVRWVLPRERLEEPKDVTKKKKVKHNRDGNPREWQGSTGAKTKHGYELKKTTLFIDM</sequence>
<protein>
    <submittedName>
        <fullName evidence="2">Uncharacterized protein</fullName>
    </submittedName>
</protein>
<evidence type="ECO:0000313" key="3">
    <source>
        <dbReference type="Proteomes" id="UP001303046"/>
    </source>
</evidence>
<organism evidence="2 3">
    <name type="scientific">Necator americanus</name>
    <name type="common">Human hookworm</name>
    <dbReference type="NCBI Taxonomy" id="51031"/>
    <lineage>
        <taxon>Eukaryota</taxon>
        <taxon>Metazoa</taxon>
        <taxon>Ecdysozoa</taxon>
        <taxon>Nematoda</taxon>
        <taxon>Chromadorea</taxon>
        <taxon>Rhabditida</taxon>
        <taxon>Rhabditina</taxon>
        <taxon>Rhabditomorpha</taxon>
        <taxon>Strongyloidea</taxon>
        <taxon>Ancylostomatidae</taxon>
        <taxon>Bunostominae</taxon>
        <taxon>Necator</taxon>
    </lineage>
</organism>